<evidence type="ECO:0000256" key="1">
    <source>
        <dbReference type="SAM" id="MobiDB-lite"/>
    </source>
</evidence>
<accession>A0AAD1UJD1</accession>
<dbReference type="Proteomes" id="UP001295684">
    <property type="component" value="Unassembled WGS sequence"/>
</dbReference>
<organism evidence="2 3">
    <name type="scientific">Euplotes crassus</name>
    <dbReference type="NCBI Taxonomy" id="5936"/>
    <lineage>
        <taxon>Eukaryota</taxon>
        <taxon>Sar</taxon>
        <taxon>Alveolata</taxon>
        <taxon>Ciliophora</taxon>
        <taxon>Intramacronucleata</taxon>
        <taxon>Spirotrichea</taxon>
        <taxon>Hypotrichia</taxon>
        <taxon>Euplotida</taxon>
        <taxon>Euplotidae</taxon>
        <taxon>Moneuplotes</taxon>
    </lineage>
</organism>
<keyword evidence="3" id="KW-1185">Reference proteome</keyword>
<evidence type="ECO:0000313" key="2">
    <source>
        <dbReference type="EMBL" id="CAI2367807.1"/>
    </source>
</evidence>
<comment type="caution">
    <text evidence="2">The sequence shown here is derived from an EMBL/GenBank/DDBJ whole genome shotgun (WGS) entry which is preliminary data.</text>
</comment>
<name>A0AAD1UJD1_EUPCR</name>
<evidence type="ECO:0000313" key="3">
    <source>
        <dbReference type="Proteomes" id="UP001295684"/>
    </source>
</evidence>
<protein>
    <submittedName>
        <fullName evidence="2">Uncharacterized protein</fullName>
    </submittedName>
</protein>
<reference evidence="2" key="1">
    <citation type="submission" date="2023-07" db="EMBL/GenBank/DDBJ databases">
        <authorList>
            <consortium name="AG Swart"/>
            <person name="Singh M."/>
            <person name="Singh A."/>
            <person name="Seah K."/>
            <person name="Emmerich C."/>
        </authorList>
    </citation>
    <scope>NUCLEOTIDE SEQUENCE</scope>
    <source>
        <strain evidence="2">DP1</strain>
    </source>
</reference>
<proteinExistence type="predicted"/>
<dbReference type="AlphaFoldDB" id="A0AAD1UJD1"/>
<feature type="compositionally biased region" description="Polar residues" evidence="1">
    <location>
        <begin position="43"/>
        <end position="52"/>
    </location>
</feature>
<gene>
    <name evidence="2" type="ORF">ECRASSUSDP1_LOCUS9095</name>
</gene>
<feature type="region of interest" description="Disordered" evidence="1">
    <location>
        <begin position="1"/>
        <end position="52"/>
    </location>
</feature>
<dbReference type="EMBL" id="CAMPGE010008924">
    <property type="protein sequence ID" value="CAI2367807.1"/>
    <property type="molecule type" value="Genomic_DNA"/>
</dbReference>
<sequence length="369" mass="43214">MKLANLLRKRKKERRNMEAGSNPKLASYLQISPDQGKPDPRISNETSQSSDLSIIKRSKKDNMVRIHNNVEPFFNIDEDDHTPQRKSTEDISPLILDYKICKQYYFPATKDCLDTLISQNGQTIPKIAIPEFAEVYDKGASYDMSDLFQSTGMERYSSEEKALLLLHAYKHNLFETSFEKSLYHRFIMYIFERHIFRPIHEKVLVPVIKATKKDTESLVHTSKIKKGLFRLKNKEKLAKEFEVEELKKYIKKIRRTKRLLKKAMMQSSIQGKRVQDFKNLIQEAEDWVTVPKHEKVYIKTCEKRIKEAEKHSKEFESLATSMRVVHHLTLEADRIGNPVVYHTEPEPTIDALRQIGFHSLATQWCQLSK</sequence>